<comment type="caution">
    <text evidence="1">The sequence shown here is derived from an EMBL/GenBank/DDBJ whole genome shotgun (WGS) entry which is preliminary data.</text>
</comment>
<name>A0ACB6ZHU2_THEGA</name>
<evidence type="ECO:0000313" key="1">
    <source>
        <dbReference type="EMBL" id="KAF9649023.1"/>
    </source>
</evidence>
<dbReference type="Proteomes" id="UP000886501">
    <property type="component" value="Unassembled WGS sequence"/>
</dbReference>
<reference evidence="1" key="1">
    <citation type="submission" date="2019-10" db="EMBL/GenBank/DDBJ databases">
        <authorList>
            <consortium name="DOE Joint Genome Institute"/>
            <person name="Kuo A."/>
            <person name="Miyauchi S."/>
            <person name="Kiss E."/>
            <person name="Drula E."/>
            <person name="Kohler A."/>
            <person name="Sanchez-Garcia M."/>
            <person name="Andreopoulos B."/>
            <person name="Barry K.W."/>
            <person name="Bonito G."/>
            <person name="Buee M."/>
            <person name="Carver A."/>
            <person name="Chen C."/>
            <person name="Cichocki N."/>
            <person name="Clum A."/>
            <person name="Culley D."/>
            <person name="Crous P.W."/>
            <person name="Fauchery L."/>
            <person name="Girlanda M."/>
            <person name="Hayes R."/>
            <person name="Keri Z."/>
            <person name="Labutti K."/>
            <person name="Lipzen A."/>
            <person name="Lombard V."/>
            <person name="Magnuson J."/>
            <person name="Maillard F."/>
            <person name="Morin E."/>
            <person name="Murat C."/>
            <person name="Nolan M."/>
            <person name="Ohm R."/>
            <person name="Pangilinan J."/>
            <person name="Pereira M."/>
            <person name="Perotto S."/>
            <person name="Peter M."/>
            <person name="Riley R."/>
            <person name="Sitrit Y."/>
            <person name="Stielow B."/>
            <person name="Szollosi G."/>
            <person name="Zifcakova L."/>
            <person name="Stursova M."/>
            <person name="Spatafora J.W."/>
            <person name="Tedersoo L."/>
            <person name="Vaario L.-M."/>
            <person name="Yamada A."/>
            <person name="Yan M."/>
            <person name="Wang P."/>
            <person name="Xu J."/>
            <person name="Bruns T."/>
            <person name="Baldrian P."/>
            <person name="Vilgalys R."/>
            <person name="Henrissat B."/>
            <person name="Grigoriev I.V."/>
            <person name="Hibbett D."/>
            <person name="Nagy L.G."/>
            <person name="Martin F.M."/>
        </authorList>
    </citation>
    <scope>NUCLEOTIDE SEQUENCE</scope>
    <source>
        <strain evidence="1">P2</strain>
    </source>
</reference>
<evidence type="ECO:0000313" key="2">
    <source>
        <dbReference type="Proteomes" id="UP000886501"/>
    </source>
</evidence>
<protein>
    <submittedName>
        <fullName evidence="1">Uncharacterized protein</fullName>
    </submittedName>
</protein>
<gene>
    <name evidence="1" type="ORF">BDM02DRAFT_2006361</name>
</gene>
<accession>A0ACB6ZHU2</accession>
<reference evidence="1" key="2">
    <citation type="journal article" date="2020" name="Nat. Commun.">
        <title>Large-scale genome sequencing of mycorrhizal fungi provides insights into the early evolution of symbiotic traits.</title>
        <authorList>
            <person name="Miyauchi S."/>
            <person name="Kiss E."/>
            <person name="Kuo A."/>
            <person name="Drula E."/>
            <person name="Kohler A."/>
            <person name="Sanchez-Garcia M."/>
            <person name="Morin E."/>
            <person name="Andreopoulos B."/>
            <person name="Barry K.W."/>
            <person name="Bonito G."/>
            <person name="Buee M."/>
            <person name="Carver A."/>
            <person name="Chen C."/>
            <person name="Cichocki N."/>
            <person name="Clum A."/>
            <person name="Culley D."/>
            <person name="Crous P.W."/>
            <person name="Fauchery L."/>
            <person name="Girlanda M."/>
            <person name="Hayes R.D."/>
            <person name="Keri Z."/>
            <person name="LaButti K."/>
            <person name="Lipzen A."/>
            <person name="Lombard V."/>
            <person name="Magnuson J."/>
            <person name="Maillard F."/>
            <person name="Murat C."/>
            <person name="Nolan M."/>
            <person name="Ohm R.A."/>
            <person name="Pangilinan J."/>
            <person name="Pereira M.F."/>
            <person name="Perotto S."/>
            <person name="Peter M."/>
            <person name="Pfister S."/>
            <person name="Riley R."/>
            <person name="Sitrit Y."/>
            <person name="Stielow J.B."/>
            <person name="Szollosi G."/>
            <person name="Zifcakova L."/>
            <person name="Stursova M."/>
            <person name="Spatafora J.W."/>
            <person name="Tedersoo L."/>
            <person name="Vaario L.M."/>
            <person name="Yamada A."/>
            <person name="Yan M."/>
            <person name="Wang P."/>
            <person name="Xu J."/>
            <person name="Bruns T."/>
            <person name="Baldrian P."/>
            <person name="Vilgalys R."/>
            <person name="Dunand C."/>
            <person name="Henrissat B."/>
            <person name="Grigoriev I.V."/>
            <person name="Hibbett D."/>
            <person name="Nagy L.G."/>
            <person name="Martin F.M."/>
        </authorList>
    </citation>
    <scope>NUCLEOTIDE SEQUENCE</scope>
    <source>
        <strain evidence="1">P2</strain>
    </source>
</reference>
<dbReference type="EMBL" id="MU118004">
    <property type="protein sequence ID" value="KAF9649023.1"/>
    <property type="molecule type" value="Genomic_DNA"/>
</dbReference>
<organism evidence="1 2">
    <name type="scientific">Thelephora ganbajun</name>
    <name type="common">Ganba fungus</name>
    <dbReference type="NCBI Taxonomy" id="370292"/>
    <lineage>
        <taxon>Eukaryota</taxon>
        <taxon>Fungi</taxon>
        <taxon>Dikarya</taxon>
        <taxon>Basidiomycota</taxon>
        <taxon>Agaricomycotina</taxon>
        <taxon>Agaricomycetes</taxon>
        <taxon>Thelephorales</taxon>
        <taxon>Thelephoraceae</taxon>
        <taxon>Thelephora</taxon>
    </lineage>
</organism>
<sequence length="217" mass="23607">MGSPRLSCSSSPRSSALWRAVEEAEALDRGMGLRTAYGTRKTVRYITHLPDSSSGTCILDLETAAAPATHTMLARTLRRSTVVPFAGDTLFLTPDLGQDRVPSLSAKMREGLSSSTLSAFRFVDVTRYLPHSTSNGTSGSFENLPFLRFVVFFGPPPVVSCLFVGVGSSLEPELSYSLWSTPALVTRCDFQRKPTFVELEQTVVEGEEVVFAIAPTF</sequence>
<keyword evidence="2" id="KW-1185">Reference proteome</keyword>
<proteinExistence type="predicted"/>